<comment type="caution">
    <text evidence="1">The sequence shown here is derived from an EMBL/GenBank/DDBJ whole genome shotgun (WGS) entry which is preliminary data.</text>
</comment>
<gene>
    <name evidence="1" type="ORF">QTN47_21205</name>
</gene>
<keyword evidence="2" id="KW-1185">Reference proteome</keyword>
<sequence length="428" mass="47998">MKYTFVTLILFSCFTINTLAQKGLNEFEKTRVEAILDEPNSIALNKVLKGDDGSVVTTLQAILRSHALQLNNVPGTYTTTKGSQNSMISLSDLIDATITNINKGENAAVVVVYRDIVFGTSAVPTKIDFTSLKTIIIHKNKDGSSFSNYLLATKNIFFVFIDVDDDFYANQAENEDKKLSNTIIKINYKTSFFKKSFQDTKNVWQGVMGGNPITSTPRLKITLVEVNSQRIKDPCDVIASNKTIEESRLTFPIHEKNLASFQIGVENTKYALNNFSIEDGNLVVKPNEEQKEAWKSSLYSIIEIHLPRDIDNFNPIWKDVFGKGRGRSFGQYIHDAIFQRIGIYGGIKISKDPLSNLYSGFNFAITKELSVNLGWTWTNQINPQVTNIGEITSLDDAKEYAQRSYTVGKFSWGLSFSPSAIVDMFKSK</sequence>
<evidence type="ECO:0000313" key="2">
    <source>
        <dbReference type="Proteomes" id="UP001560573"/>
    </source>
</evidence>
<reference evidence="1 2" key="1">
    <citation type="submission" date="2023-07" db="EMBL/GenBank/DDBJ databases">
        <authorList>
            <person name="Lian W.-H."/>
        </authorList>
    </citation>
    <scope>NUCLEOTIDE SEQUENCE [LARGE SCALE GENOMIC DNA]</scope>
    <source>
        <strain evidence="1 2">SYSU DXS3180</strain>
    </source>
</reference>
<name>A0ABV3ZJH5_9BACT</name>
<protein>
    <submittedName>
        <fullName evidence="1">Uncharacterized protein</fullName>
    </submittedName>
</protein>
<organism evidence="1 2">
    <name type="scientific">Danxiaibacter flavus</name>
    <dbReference type="NCBI Taxonomy" id="3049108"/>
    <lineage>
        <taxon>Bacteria</taxon>
        <taxon>Pseudomonadati</taxon>
        <taxon>Bacteroidota</taxon>
        <taxon>Chitinophagia</taxon>
        <taxon>Chitinophagales</taxon>
        <taxon>Chitinophagaceae</taxon>
        <taxon>Danxiaibacter</taxon>
    </lineage>
</organism>
<proteinExistence type="predicted"/>
<evidence type="ECO:0000313" key="1">
    <source>
        <dbReference type="EMBL" id="MEX6690041.1"/>
    </source>
</evidence>
<dbReference type="Proteomes" id="UP001560573">
    <property type="component" value="Unassembled WGS sequence"/>
</dbReference>
<dbReference type="RefSeq" id="WP_369331449.1">
    <property type="nucleotide sequence ID" value="NZ_JAULBC010000007.1"/>
</dbReference>
<accession>A0ABV3ZJH5</accession>
<dbReference type="EMBL" id="JAULBC010000007">
    <property type="protein sequence ID" value="MEX6690041.1"/>
    <property type="molecule type" value="Genomic_DNA"/>
</dbReference>